<keyword evidence="1" id="KW-0614">Plasmid</keyword>
<sequence length="335" mass="38593">MYVEVESLKHKKNYKIKRMSEFDIETSLDIPADHFNIVIENPVGADGKGMNTGIFTFNDIFTIKENDKVILDGISDDVDESWDENSNRIEIDGRDKSLLLLENDAVPQTYKKIKFSTLLKKIAQPYGFNNFKVNSKFDKTLDKVVVDVGMSEWDVVSQQAKKCGMWLWCTQDSTIIADVLNYKEDAIYTFTNDMSIKNAIRVKRFSKRKRGADVKSEVWIRGQGKKKSFTSKYLDKVLSSWGIKRRMILENGEAKKLSHGQSVAKRNVEERKRGTLEIEITINGKYDIQTNKTAWVKDSVTDTNETFFIVGIRHKKNNNEGNVKIIRLRPLWEGL</sequence>
<dbReference type="Gene3D" id="2.30.300.10">
    <property type="entry name" value="Baseplate protein-like domain - beta roll fold"/>
    <property type="match status" value="1"/>
</dbReference>
<evidence type="ECO:0000313" key="2">
    <source>
        <dbReference type="Proteomes" id="UP001222800"/>
    </source>
</evidence>
<dbReference type="Proteomes" id="UP001222800">
    <property type="component" value="Plasmid unnamed1"/>
</dbReference>
<dbReference type="SUPFAM" id="SSF69279">
    <property type="entry name" value="Phage tail proteins"/>
    <property type="match status" value="2"/>
</dbReference>
<organism evidence="1 2">
    <name type="scientific">Tepidibacter hydrothermalis</name>
    <dbReference type="NCBI Taxonomy" id="3036126"/>
    <lineage>
        <taxon>Bacteria</taxon>
        <taxon>Bacillati</taxon>
        <taxon>Bacillota</taxon>
        <taxon>Clostridia</taxon>
        <taxon>Peptostreptococcales</taxon>
        <taxon>Peptostreptococcaceae</taxon>
        <taxon>Tepidibacter</taxon>
    </lineage>
</organism>
<dbReference type="Gene3D" id="3.55.50.10">
    <property type="entry name" value="Baseplate protein-like domains"/>
    <property type="match status" value="1"/>
</dbReference>
<accession>A0ABY8EHL0</accession>
<dbReference type="EMBL" id="CP120734">
    <property type="protein sequence ID" value="WFD12452.1"/>
    <property type="molecule type" value="Genomic_DNA"/>
</dbReference>
<dbReference type="RefSeq" id="WP_277734855.1">
    <property type="nucleotide sequence ID" value="NZ_CP120734.1"/>
</dbReference>
<evidence type="ECO:0008006" key="3">
    <source>
        <dbReference type="Google" id="ProtNLM"/>
    </source>
</evidence>
<geneLocation type="plasmid" evidence="1 2">
    <name>unnamed1</name>
</geneLocation>
<keyword evidence="2" id="KW-1185">Reference proteome</keyword>
<dbReference type="Gene3D" id="3.30.1920.10">
    <property type="entry name" value="Baseplate protein-like domains - 2 layer sandwich fold"/>
    <property type="match status" value="1"/>
</dbReference>
<proteinExistence type="predicted"/>
<protein>
    <recommendedName>
        <fullName evidence="3">Phage tail protein</fullName>
    </recommendedName>
</protein>
<evidence type="ECO:0000313" key="1">
    <source>
        <dbReference type="EMBL" id="WFD12452.1"/>
    </source>
</evidence>
<dbReference type="InterPro" id="IPR023399">
    <property type="entry name" value="Baseplate-like_2-layer_sand"/>
</dbReference>
<gene>
    <name evidence="1" type="ORF">P4S50_19935</name>
</gene>
<reference evidence="1 2" key="1">
    <citation type="submission" date="2023-03" db="EMBL/GenBank/DDBJ databases">
        <title>Complete genome sequence of Tepidibacter sp. SWIR-1, isolated from a deep-sea hydrothermal vent.</title>
        <authorList>
            <person name="Li X."/>
        </authorList>
    </citation>
    <scope>NUCLEOTIDE SEQUENCE [LARGE SCALE GENOMIC DNA]</scope>
    <source>
        <strain evidence="1 2">SWIR-1</strain>
        <plasmid evidence="1 2">unnamed1</plasmid>
    </source>
</reference>
<name>A0ABY8EHL0_9FIRM</name>